<dbReference type="InterPro" id="IPR008915">
    <property type="entry name" value="Peptidase_M50"/>
</dbReference>
<comment type="subcellular location">
    <subcellularLocation>
        <location evidence="2">Endomembrane system</location>
        <topology evidence="2">Multi-pass membrane protein</topology>
    </subcellularLocation>
</comment>
<feature type="transmembrane region" description="Helical" evidence="7">
    <location>
        <begin position="198"/>
        <end position="217"/>
    </location>
</feature>
<accession>A0A4R5LUW0</accession>
<comment type="similarity">
    <text evidence="3">Belongs to the peptidase M50B family.</text>
</comment>
<evidence type="ECO:0000256" key="5">
    <source>
        <dbReference type="ARBA" id="ARBA00022989"/>
    </source>
</evidence>
<keyword evidence="6 7" id="KW-0472">Membrane</keyword>
<feature type="transmembrane region" description="Helical" evidence="7">
    <location>
        <begin position="264"/>
        <end position="286"/>
    </location>
</feature>
<reference evidence="9 10" key="1">
    <citation type="submission" date="2019-03" db="EMBL/GenBank/DDBJ databases">
        <title>Seongchinamella monodicae gen. nov., sp. nov., a novel member of the Gammaproteobacteria isolated from a tidal mudflat of beach.</title>
        <authorList>
            <person name="Yang H.G."/>
            <person name="Kang J.W."/>
            <person name="Lee S.D."/>
        </authorList>
    </citation>
    <scope>NUCLEOTIDE SEQUENCE [LARGE SCALE GENOMIC DNA]</scope>
    <source>
        <strain evidence="9 10">GH4-78</strain>
    </source>
</reference>
<dbReference type="InterPro" id="IPR041881">
    <property type="entry name" value="PqqD_sf"/>
</dbReference>
<dbReference type="RefSeq" id="WP_133209402.1">
    <property type="nucleotide sequence ID" value="NZ_SMSE01000001.1"/>
</dbReference>
<protein>
    <submittedName>
        <fullName evidence="9">HlyD family efflux transporter periplasmic adaptor subunit</fullName>
    </submittedName>
</protein>
<evidence type="ECO:0000256" key="2">
    <source>
        <dbReference type="ARBA" id="ARBA00004127"/>
    </source>
</evidence>
<feature type="transmembrane region" description="Helical" evidence="7">
    <location>
        <begin position="396"/>
        <end position="423"/>
    </location>
</feature>
<feature type="transmembrane region" description="Helical" evidence="7">
    <location>
        <begin position="237"/>
        <end position="257"/>
    </location>
</feature>
<comment type="cofactor">
    <cofactor evidence="1">
        <name>Zn(2+)</name>
        <dbReference type="ChEBI" id="CHEBI:29105"/>
    </cofactor>
</comment>
<proteinExistence type="inferred from homology"/>
<dbReference type="GO" id="GO:0012505">
    <property type="term" value="C:endomembrane system"/>
    <property type="evidence" value="ECO:0007669"/>
    <property type="project" value="UniProtKB-SubCell"/>
</dbReference>
<dbReference type="InterPro" id="IPR001193">
    <property type="entry name" value="MBTPS2"/>
</dbReference>
<dbReference type="GO" id="GO:0031293">
    <property type="term" value="P:membrane protein intracellular domain proteolysis"/>
    <property type="evidence" value="ECO:0007669"/>
    <property type="project" value="TreeGrafter"/>
</dbReference>
<dbReference type="Pfam" id="PF02163">
    <property type="entry name" value="Peptidase_M50"/>
    <property type="match status" value="1"/>
</dbReference>
<dbReference type="Proteomes" id="UP000295554">
    <property type="component" value="Unassembled WGS sequence"/>
</dbReference>
<feature type="transmembrane region" description="Helical" evidence="7">
    <location>
        <begin position="163"/>
        <end position="186"/>
    </location>
</feature>
<comment type="caution">
    <text evidence="9">The sequence shown here is derived from an EMBL/GenBank/DDBJ whole genome shotgun (WGS) entry which is preliminary data.</text>
</comment>
<dbReference type="Gene3D" id="1.10.10.1150">
    <property type="entry name" value="Coenzyme PQQ synthesis protein D (PqqD)"/>
    <property type="match status" value="1"/>
</dbReference>
<feature type="transmembrane region" description="Helical" evidence="7">
    <location>
        <begin position="435"/>
        <end position="454"/>
    </location>
</feature>
<keyword evidence="10" id="KW-1185">Reference proteome</keyword>
<feature type="transmembrane region" description="Helical" evidence="7">
    <location>
        <begin position="292"/>
        <end position="311"/>
    </location>
</feature>
<dbReference type="OrthoDB" id="9759690at2"/>
<dbReference type="GO" id="GO:0005737">
    <property type="term" value="C:cytoplasm"/>
    <property type="evidence" value="ECO:0007669"/>
    <property type="project" value="TreeGrafter"/>
</dbReference>
<feature type="transmembrane region" description="Helical" evidence="7">
    <location>
        <begin position="367"/>
        <end position="390"/>
    </location>
</feature>
<evidence type="ECO:0000256" key="1">
    <source>
        <dbReference type="ARBA" id="ARBA00001947"/>
    </source>
</evidence>
<name>A0A4R5LUW0_9GAMM</name>
<dbReference type="AlphaFoldDB" id="A0A4R5LUW0"/>
<dbReference type="GO" id="GO:0004222">
    <property type="term" value="F:metalloendopeptidase activity"/>
    <property type="evidence" value="ECO:0007669"/>
    <property type="project" value="InterPro"/>
</dbReference>
<gene>
    <name evidence="9" type="ORF">E2F43_03010</name>
</gene>
<dbReference type="EMBL" id="SMSE01000001">
    <property type="protein sequence ID" value="TDG15219.1"/>
    <property type="molecule type" value="Genomic_DNA"/>
</dbReference>
<dbReference type="PANTHER" id="PTHR13325:SF3">
    <property type="entry name" value="MEMBRANE-BOUND TRANSCRIPTION FACTOR SITE-2 PROTEASE"/>
    <property type="match status" value="1"/>
</dbReference>
<evidence type="ECO:0000256" key="6">
    <source>
        <dbReference type="ARBA" id="ARBA00023136"/>
    </source>
</evidence>
<evidence type="ECO:0000256" key="4">
    <source>
        <dbReference type="ARBA" id="ARBA00022692"/>
    </source>
</evidence>
<dbReference type="CDD" id="cd05709">
    <property type="entry name" value="S2P-M50"/>
    <property type="match status" value="1"/>
</dbReference>
<sequence length="722" mass="81699">MALVAVSSSGAGLFSGSWQQISQLQPRIPSHIRIRRHRYRGDDWYVIQDRATGKTHRFTPQAYTIIAMMNGRRTVHQLWEEALVNLGADAPSQDEVIQLLYQLYNADALQTDAIPDTDELVQRQRQQRQRQMLQRWRSPLAIRIPLFDPDPVIDRLMPVVNPLLGRAGFAFWLLTVLAGLTLAVMHWEELTGNVTDRVLMPSNLVLLGVVYPIVKAFHEFGHGIMARKWGAEVHEMGVMLLVFFPVPYVDASASAAFPGRWQRISVSSAGIFIELFLASVALFFWLAMESGMLSAIAYNVILIGGVSTVLINGNPLLRFDGYYILSDLLEIPNLGSRANKQVFYLLQRYLLRIDSARSPVTARGEKFWLPFYAVASFFYRMFIIMAIALFVAGKYFFVGVLLAVWVLTSVFLLPLVKSLWYLLTSSRIRGNRGRAIFASLLALAVVAGLLSLPAPSWTRSEGIVWLPDEAFVRVRSPGYVSDVVIESGQSVRAGDVLIESSNEKLNLEITLLESRIEELEMLRQQNRVTDLVKADLVDKQLTALREEFESALERRAWLSIRSEVDGRFFMPTPQDLPGRYLRRGDMIGYVIPQARPKVRAVVSQDRIGLVRESTREVKLLMANDPSSEVRATIIREVPEATTELPSLALSVAGGGRVAIDPEARDRARSYMPYFVFDLSPQQEVDERWYGQRVHVRFEHGLEPLALQIYRSARQLFLSKFNV</sequence>
<feature type="domain" description="Peptidase M50" evidence="8">
    <location>
        <begin position="214"/>
        <end position="354"/>
    </location>
</feature>
<keyword evidence="5 7" id="KW-1133">Transmembrane helix</keyword>
<organism evidence="9 10">
    <name type="scientific">Seongchinamella unica</name>
    <dbReference type="NCBI Taxonomy" id="2547392"/>
    <lineage>
        <taxon>Bacteria</taxon>
        <taxon>Pseudomonadati</taxon>
        <taxon>Pseudomonadota</taxon>
        <taxon>Gammaproteobacteria</taxon>
        <taxon>Cellvibrionales</taxon>
        <taxon>Halieaceae</taxon>
        <taxon>Seongchinamella</taxon>
    </lineage>
</organism>
<dbReference type="GO" id="GO:0016020">
    <property type="term" value="C:membrane"/>
    <property type="evidence" value="ECO:0007669"/>
    <property type="project" value="InterPro"/>
</dbReference>
<dbReference type="PANTHER" id="PTHR13325">
    <property type="entry name" value="PROTEASE M50 MEMBRANE-BOUND TRANSCRIPTION FACTOR SITE 2 PROTEASE"/>
    <property type="match status" value="1"/>
</dbReference>
<evidence type="ECO:0000313" key="9">
    <source>
        <dbReference type="EMBL" id="TDG15219.1"/>
    </source>
</evidence>
<evidence type="ECO:0000313" key="10">
    <source>
        <dbReference type="Proteomes" id="UP000295554"/>
    </source>
</evidence>
<evidence type="ECO:0000256" key="3">
    <source>
        <dbReference type="ARBA" id="ARBA00007931"/>
    </source>
</evidence>
<keyword evidence="4 7" id="KW-0812">Transmembrane</keyword>
<evidence type="ECO:0000259" key="8">
    <source>
        <dbReference type="Pfam" id="PF02163"/>
    </source>
</evidence>
<evidence type="ECO:0000256" key="7">
    <source>
        <dbReference type="SAM" id="Phobius"/>
    </source>
</evidence>